<dbReference type="SUPFAM" id="SSF48371">
    <property type="entry name" value="ARM repeat"/>
    <property type="match status" value="2"/>
</dbReference>
<dbReference type="GO" id="GO:0045892">
    <property type="term" value="P:negative regulation of DNA-templated transcription"/>
    <property type="evidence" value="ECO:0007669"/>
    <property type="project" value="InterPro"/>
</dbReference>
<name>A0A8S2QCY9_9BILA</name>
<feature type="region of interest" description="Disordered" evidence="6">
    <location>
        <begin position="20"/>
        <end position="103"/>
    </location>
</feature>
<dbReference type="Gene3D" id="1.25.40.180">
    <property type="match status" value="2"/>
</dbReference>
<keyword evidence="3" id="KW-0963">Cytoplasm</keyword>
<proteinExistence type="inferred from homology"/>
<evidence type="ECO:0000256" key="5">
    <source>
        <dbReference type="ARBA" id="ARBA00023242"/>
    </source>
</evidence>
<keyword evidence="4" id="KW-0677">Repeat</keyword>
<dbReference type="PANTHER" id="PTHR12626:SF0">
    <property type="entry name" value="PROGRAMMED CELL DEATH PROTEIN 4"/>
    <property type="match status" value="1"/>
</dbReference>
<protein>
    <recommendedName>
        <fullName evidence="7">MI domain-containing protein</fullName>
    </recommendedName>
</protein>
<comment type="subcellular location">
    <subcellularLocation>
        <location evidence="1">Cytoplasm</location>
    </subcellularLocation>
</comment>
<feature type="compositionally biased region" description="Low complexity" evidence="6">
    <location>
        <begin position="30"/>
        <end position="40"/>
    </location>
</feature>
<evidence type="ECO:0000256" key="2">
    <source>
        <dbReference type="ARBA" id="ARBA00005497"/>
    </source>
</evidence>
<comment type="caution">
    <text evidence="8">The sequence shown here is derived from an EMBL/GenBank/DDBJ whole genome shotgun (WGS) entry which is preliminary data.</text>
</comment>
<dbReference type="InterPro" id="IPR003891">
    <property type="entry name" value="Initiation_fac_eIF4g_MI"/>
</dbReference>
<dbReference type="Proteomes" id="UP000681967">
    <property type="component" value="Unassembled WGS sequence"/>
</dbReference>
<feature type="compositionally biased region" description="Polar residues" evidence="6">
    <location>
        <begin position="49"/>
        <end position="62"/>
    </location>
</feature>
<evidence type="ECO:0000313" key="9">
    <source>
        <dbReference type="Proteomes" id="UP000681967"/>
    </source>
</evidence>
<gene>
    <name evidence="8" type="ORF">BYL167_LOCUS18902</name>
</gene>
<evidence type="ECO:0000256" key="6">
    <source>
        <dbReference type="SAM" id="MobiDB-lite"/>
    </source>
</evidence>
<reference evidence="8" key="1">
    <citation type="submission" date="2021-02" db="EMBL/GenBank/DDBJ databases">
        <authorList>
            <person name="Nowell W R."/>
        </authorList>
    </citation>
    <scope>NUCLEOTIDE SEQUENCE</scope>
</reference>
<dbReference type="AlphaFoldDB" id="A0A8S2QCY9"/>
<dbReference type="SMART" id="SM00544">
    <property type="entry name" value="MA3"/>
    <property type="match status" value="1"/>
</dbReference>
<dbReference type="InterPro" id="IPR039778">
    <property type="entry name" value="PDCD4"/>
</dbReference>
<feature type="compositionally biased region" description="Basic and acidic residues" evidence="6">
    <location>
        <begin position="361"/>
        <end position="373"/>
    </location>
</feature>
<dbReference type="InterPro" id="IPR016024">
    <property type="entry name" value="ARM-type_fold"/>
</dbReference>
<dbReference type="GO" id="GO:0005737">
    <property type="term" value="C:cytoplasm"/>
    <property type="evidence" value="ECO:0007669"/>
    <property type="project" value="UniProtKB-SubCell"/>
</dbReference>
<keyword evidence="5" id="KW-0539">Nucleus</keyword>
<feature type="compositionally biased region" description="Basic residues" evidence="6">
    <location>
        <begin position="77"/>
        <end position="95"/>
    </location>
</feature>
<feature type="domain" description="MI" evidence="7">
    <location>
        <begin position="159"/>
        <end position="280"/>
    </location>
</feature>
<dbReference type="EMBL" id="CAJOBH010007882">
    <property type="protein sequence ID" value="CAF4096758.1"/>
    <property type="molecule type" value="Genomic_DNA"/>
</dbReference>
<organism evidence="8 9">
    <name type="scientific">Rotaria magnacalcarata</name>
    <dbReference type="NCBI Taxonomy" id="392030"/>
    <lineage>
        <taxon>Eukaryota</taxon>
        <taxon>Metazoa</taxon>
        <taxon>Spiralia</taxon>
        <taxon>Gnathifera</taxon>
        <taxon>Rotifera</taxon>
        <taxon>Eurotatoria</taxon>
        <taxon>Bdelloidea</taxon>
        <taxon>Philodinida</taxon>
        <taxon>Philodinidae</taxon>
        <taxon>Rotaria</taxon>
    </lineage>
</organism>
<feature type="region of interest" description="Disordered" evidence="6">
    <location>
        <begin position="350"/>
        <end position="373"/>
    </location>
</feature>
<evidence type="ECO:0000313" key="8">
    <source>
        <dbReference type="EMBL" id="CAF4096758.1"/>
    </source>
</evidence>
<comment type="similarity">
    <text evidence="2">Belongs to the PDCD4 family.</text>
</comment>
<dbReference type="PANTHER" id="PTHR12626">
    <property type="entry name" value="PROGRAMMED CELL DEATH 4"/>
    <property type="match status" value="1"/>
</dbReference>
<evidence type="ECO:0000256" key="1">
    <source>
        <dbReference type="ARBA" id="ARBA00004496"/>
    </source>
</evidence>
<evidence type="ECO:0000256" key="3">
    <source>
        <dbReference type="ARBA" id="ARBA00022490"/>
    </source>
</evidence>
<dbReference type="Pfam" id="PF02847">
    <property type="entry name" value="MA3"/>
    <property type="match status" value="2"/>
</dbReference>
<dbReference type="PROSITE" id="PS51366">
    <property type="entry name" value="MI"/>
    <property type="match status" value="1"/>
</dbReference>
<evidence type="ECO:0000259" key="7">
    <source>
        <dbReference type="PROSITE" id="PS51366"/>
    </source>
</evidence>
<sequence>MSSSAEEKAEVEALIAQLSSSCDTDKTSHSHASGDANAAAAERKRVQIRRNSGSNSNTQLAGSPTDVHGHLLQKNAKISKKYNRKSRQGKGRGLAKKGGGGGGFTWGVPGSELLEEYNEELDDDDLADLQYNEAKAKLVAESSKVPLEVKFTKLELIESMDKNVKPLVDEYFVNGDANDVAQLLKKFDLKQRGGELIAYVVTRALEKSNVHKELISRLLHDLNGIILRSNDYTSGFHSLLESLNDLSLDNPECSTDIGKFIARSIADKCIDNADGKYFDTVFEIAQQLTIGLLEKLTKSAVITYDQLKTGMLRLFDDIEDIHLDVPNVYEQLQTLLKQLEEKKVLNHDLTASLPQKGRKRGTSESENNKQEKS</sequence>
<accession>A0A8S2QCY9</accession>
<evidence type="ECO:0000256" key="4">
    <source>
        <dbReference type="ARBA" id="ARBA00022737"/>
    </source>
</evidence>